<feature type="chain" id="PRO_5038985012" evidence="2">
    <location>
        <begin position="23"/>
        <end position="552"/>
    </location>
</feature>
<dbReference type="Proteomes" id="UP000617531">
    <property type="component" value="Unassembled WGS sequence"/>
</dbReference>
<evidence type="ECO:0000313" key="3">
    <source>
        <dbReference type="EMBL" id="GHF05973.1"/>
    </source>
</evidence>
<comment type="caution">
    <text evidence="3">The sequence shown here is derived from an EMBL/GenBank/DDBJ whole genome shotgun (WGS) entry which is preliminary data.</text>
</comment>
<feature type="transmembrane region" description="Helical" evidence="1">
    <location>
        <begin position="477"/>
        <end position="500"/>
    </location>
</feature>
<evidence type="ECO:0000313" key="4">
    <source>
        <dbReference type="Proteomes" id="UP000617531"/>
    </source>
</evidence>
<dbReference type="EMBL" id="BNAI01000001">
    <property type="protein sequence ID" value="GHF05973.1"/>
    <property type="molecule type" value="Genomic_DNA"/>
</dbReference>
<accession>A0A8J3GN65</accession>
<evidence type="ECO:0000256" key="2">
    <source>
        <dbReference type="SAM" id="SignalP"/>
    </source>
</evidence>
<proteinExistence type="predicted"/>
<feature type="transmembrane region" description="Helical" evidence="1">
    <location>
        <begin position="403"/>
        <end position="424"/>
    </location>
</feature>
<keyword evidence="1" id="KW-0472">Membrane</keyword>
<keyword evidence="4" id="KW-1185">Reference proteome</keyword>
<keyword evidence="1" id="KW-0812">Transmembrane</keyword>
<reference evidence="3" key="2">
    <citation type="submission" date="2020-09" db="EMBL/GenBank/DDBJ databases">
        <authorList>
            <person name="Sun Q."/>
            <person name="Zhou Y."/>
        </authorList>
    </citation>
    <scope>NUCLEOTIDE SEQUENCE</scope>
    <source>
        <strain evidence="3">CGMCC 1.16548</strain>
    </source>
</reference>
<keyword evidence="2" id="KW-0732">Signal</keyword>
<dbReference type="RefSeq" id="WP_191281627.1">
    <property type="nucleotide sequence ID" value="NZ_BNAI01000001.1"/>
</dbReference>
<reference evidence="3" key="1">
    <citation type="journal article" date="2014" name="Int. J. Syst. Evol. Microbiol.">
        <title>Complete genome sequence of Corynebacterium casei LMG S-19264T (=DSM 44701T), isolated from a smear-ripened cheese.</title>
        <authorList>
            <consortium name="US DOE Joint Genome Institute (JGI-PGF)"/>
            <person name="Walter F."/>
            <person name="Albersmeier A."/>
            <person name="Kalinowski J."/>
            <person name="Ruckert C."/>
        </authorList>
    </citation>
    <scope>NUCLEOTIDE SEQUENCE</scope>
    <source>
        <strain evidence="3">CGMCC 1.16548</strain>
    </source>
</reference>
<feature type="transmembrane region" description="Helical" evidence="1">
    <location>
        <begin position="506"/>
        <end position="526"/>
    </location>
</feature>
<dbReference type="AlphaFoldDB" id="A0A8J3GN65"/>
<keyword evidence="1" id="KW-1133">Transmembrane helix</keyword>
<protein>
    <submittedName>
        <fullName evidence="3">Uncharacterized protein</fullName>
    </submittedName>
</protein>
<feature type="transmembrane region" description="Helical" evidence="1">
    <location>
        <begin position="362"/>
        <end position="391"/>
    </location>
</feature>
<feature type="transmembrane region" description="Helical" evidence="1">
    <location>
        <begin position="294"/>
        <end position="311"/>
    </location>
</feature>
<evidence type="ECO:0000256" key="1">
    <source>
        <dbReference type="SAM" id="Phobius"/>
    </source>
</evidence>
<feature type="transmembrane region" description="Helical" evidence="1">
    <location>
        <begin position="323"/>
        <end position="342"/>
    </location>
</feature>
<organism evidence="3 4">
    <name type="scientific">Pseudolysinimonas yzui</name>
    <dbReference type="NCBI Taxonomy" id="2708254"/>
    <lineage>
        <taxon>Bacteria</taxon>
        <taxon>Bacillati</taxon>
        <taxon>Actinomycetota</taxon>
        <taxon>Actinomycetes</taxon>
        <taxon>Micrococcales</taxon>
        <taxon>Microbacteriaceae</taxon>
        <taxon>Pseudolysinimonas</taxon>
    </lineage>
</organism>
<name>A0A8J3GN65_9MICO</name>
<feature type="transmembrane region" description="Helical" evidence="1">
    <location>
        <begin position="436"/>
        <end position="465"/>
    </location>
</feature>
<gene>
    <name evidence="3" type="ORF">GCM10011600_03190</name>
</gene>
<sequence>MKRWVVAVVLAALSVIGMPAVAAHADQSDCAEGFYGTTPQNGYEFFEVDNRFVPPPMRSQPWDCAVRVASREFDETLAADGGYVTSIQYFLLYVDMSYEELIEYYRAWERSGFADGTQINVISADGGGTESVALGAEDLATRDPRPSYVHARFSNGQSVPAPSTPGSNIYELTWTDGVVAQSASGIEDRPQLFASVLLTEPVSGGTGLADPSRMSDLRTIQEAAPTGTQWAIIGTGSLMLMLVVGWPSTLLNSVVGSRYQAMVRWVTSRFQRKKADAADPPGDPTIKRSGLPGWLMWPGFALAAILGAFVDPDFGLNLMSLRLVVTLFLSFLLFNLTAWAIVRRVAVRLQPESDPYLRFRWGSLILVFAAVLVARLLGLDPGVIFGLVAGVAYATTLQAAKSAIVTIVGSAFGLALALVAWVGYSLLAPAQIDNFAYVFLVEFLAGVTVKGVSTLPLSLLPLGTLDGAKLFGWKKAVWGASYVVGLAAFMVVLATIPKAWGEIPDFLRWIWIFGAYAVVAIVIWAVNARMLKKKPLPPEQQQGDQPDAITID</sequence>
<feature type="signal peptide" evidence="2">
    <location>
        <begin position="1"/>
        <end position="22"/>
    </location>
</feature>